<gene>
    <name evidence="3" type="ORF">KKI46_16905</name>
</gene>
<dbReference type="InterPro" id="IPR020845">
    <property type="entry name" value="AMP-binding_CS"/>
</dbReference>
<keyword evidence="3" id="KW-0614">Plasmid</keyword>
<dbReference type="InterPro" id="IPR023213">
    <property type="entry name" value="CAT-like_dom_sf"/>
</dbReference>
<dbReference type="InterPro" id="IPR000873">
    <property type="entry name" value="AMP-dep_synth/lig_dom"/>
</dbReference>
<dbReference type="PROSITE" id="PS00455">
    <property type="entry name" value="AMP_BINDING"/>
    <property type="match status" value="1"/>
</dbReference>
<evidence type="ECO:0000259" key="2">
    <source>
        <dbReference type="PROSITE" id="PS50075"/>
    </source>
</evidence>
<proteinExistence type="predicted"/>
<dbReference type="SUPFAM" id="SSF47336">
    <property type="entry name" value="ACP-like"/>
    <property type="match status" value="1"/>
</dbReference>
<dbReference type="Gene3D" id="3.40.50.12780">
    <property type="entry name" value="N-terminal domain of ligase-like"/>
    <property type="match status" value="1"/>
</dbReference>
<protein>
    <submittedName>
        <fullName evidence="3">AMP-binding protein</fullName>
    </submittedName>
</protein>
<name>A0ABX8GF73_EXIAC</name>
<keyword evidence="4" id="KW-1185">Reference proteome</keyword>
<dbReference type="InterPro" id="IPR045851">
    <property type="entry name" value="AMP-bd_C_sf"/>
</dbReference>
<evidence type="ECO:0000256" key="1">
    <source>
        <dbReference type="ARBA" id="ARBA00001957"/>
    </source>
</evidence>
<dbReference type="Pfam" id="PF00501">
    <property type="entry name" value="AMP-binding"/>
    <property type="match status" value="1"/>
</dbReference>
<evidence type="ECO:0000313" key="4">
    <source>
        <dbReference type="Proteomes" id="UP000679498"/>
    </source>
</evidence>
<dbReference type="Proteomes" id="UP000679498">
    <property type="component" value="Plasmid p1"/>
</dbReference>
<dbReference type="InterPro" id="IPR009081">
    <property type="entry name" value="PP-bd_ACP"/>
</dbReference>
<geneLocation type="plasmid" evidence="3 4">
    <name>p1</name>
</geneLocation>
<dbReference type="RefSeq" id="WP_214813915.1">
    <property type="nucleotide sequence ID" value="NZ_CP075898.1"/>
</dbReference>
<dbReference type="InterPro" id="IPR042099">
    <property type="entry name" value="ANL_N_sf"/>
</dbReference>
<dbReference type="PANTHER" id="PTHR45527:SF1">
    <property type="entry name" value="FATTY ACID SYNTHASE"/>
    <property type="match status" value="1"/>
</dbReference>
<evidence type="ECO:0000313" key="3">
    <source>
        <dbReference type="EMBL" id="QWB31812.1"/>
    </source>
</evidence>
<dbReference type="Pfam" id="PF00668">
    <property type="entry name" value="Condensation"/>
    <property type="match status" value="1"/>
</dbReference>
<dbReference type="Gene3D" id="3.30.559.10">
    <property type="entry name" value="Chloramphenicol acetyltransferase-like domain"/>
    <property type="match status" value="1"/>
</dbReference>
<accession>A0ABX8GF73</accession>
<dbReference type="InterPro" id="IPR036736">
    <property type="entry name" value="ACP-like_sf"/>
</dbReference>
<dbReference type="Pfam" id="PF00550">
    <property type="entry name" value="PP-binding"/>
    <property type="match status" value="1"/>
</dbReference>
<dbReference type="PANTHER" id="PTHR45527">
    <property type="entry name" value="NONRIBOSOMAL PEPTIDE SYNTHETASE"/>
    <property type="match status" value="1"/>
</dbReference>
<dbReference type="InterPro" id="IPR001242">
    <property type="entry name" value="Condensation_dom"/>
</dbReference>
<dbReference type="SUPFAM" id="SSF52777">
    <property type="entry name" value="CoA-dependent acyltransferases"/>
    <property type="match status" value="1"/>
</dbReference>
<dbReference type="EMBL" id="CP075898">
    <property type="protein sequence ID" value="QWB31812.1"/>
    <property type="molecule type" value="Genomic_DNA"/>
</dbReference>
<comment type="cofactor">
    <cofactor evidence="1">
        <name>pantetheine 4'-phosphate</name>
        <dbReference type="ChEBI" id="CHEBI:47942"/>
    </cofactor>
</comment>
<dbReference type="SUPFAM" id="SSF56801">
    <property type="entry name" value="Acetyl-CoA synthetase-like"/>
    <property type="match status" value="1"/>
</dbReference>
<organism evidence="3 4">
    <name type="scientific">Exiguobacterium acetylicum</name>
    <name type="common">Brevibacterium acetylicum</name>
    <dbReference type="NCBI Taxonomy" id="41170"/>
    <lineage>
        <taxon>Bacteria</taxon>
        <taxon>Bacillati</taxon>
        <taxon>Bacillota</taxon>
        <taxon>Bacilli</taxon>
        <taxon>Bacillales</taxon>
        <taxon>Bacillales Family XII. Incertae Sedis</taxon>
        <taxon>Exiguobacterium</taxon>
    </lineage>
</organism>
<reference evidence="3 4" key="1">
    <citation type="submission" date="2021-05" db="EMBL/GenBank/DDBJ databases">
        <title>Biocontrol using Exiguobacterium acetylicum SI17 against litchi downy blight caused by Peronophythora litchii.</title>
        <authorList>
            <person name="Zheng L."/>
        </authorList>
    </citation>
    <scope>NUCLEOTIDE SEQUENCE [LARGE SCALE GENOMIC DNA]</scope>
    <source>
        <strain evidence="3 4">SI17</strain>
        <plasmid evidence="3 4">p1</plasmid>
    </source>
</reference>
<dbReference type="Gene3D" id="3.30.300.30">
    <property type="match status" value="1"/>
</dbReference>
<dbReference type="GeneID" id="88813383"/>
<dbReference type="Gene3D" id="1.10.1200.10">
    <property type="entry name" value="ACP-like"/>
    <property type="match status" value="1"/>
</dbReference>
<dbReference type="PROSITE" id="PS50075">
    <property type="entry name" value="CARRIER"/>
    <property type="match status" value="1"/>
</dbReference>
<sequence>MTITSLRSPLLETLTKITKQTPMKEVLLTEGATYTLEDIRVRSNAMARQLEKSFMTQQYIPVYTTDNIQSIFSMLACWKAGKVYVPLNPQTPAPKIRQLMSTLHCESIWTDGLPEEYDMPQVIFSKERMEHDVNVTGTDVAYILMTSGSTGEPKKVEVTHTNLDWLLRTLEQIIPFGENDRFLVSTPPAFDVVLHEMLAFLYGQGRVVCFPAYSNIQKIKELPNFVNRYDVTHIALSPSACTQILNRENERIKLSTLRKVLLAGEALGVPLVQKLHTHFPNVDVYNLYGPTETTVYATCLKIDKGTNDEIPIGKVLDGASIVFRDEQGQLNDTTGEILIGGNGVSRGYLGNPSLTEEKFLTIDGARYYATGDHGRKDENDIIFYEGRQDDQVQVNGIRVELGEINAALHSIHPTDTFETLYLANRLVVFSDTHAFTVEDTQILKEELKKRIPSYMIPSMYVTVPEFKITANRKLDRRYLESFIETKELGNLIEKQSNQEIDQLVARISDHYGRPVTPDMNLIHELHLDSLDQLDLLLLLEDHFNVTLVDDFVVMYPTLRQVQTQLSREEEPVKNIIEVDESYWNGIVEDNMLANRARYEQATTELKETFYLQKSYHVDGFRQVLHEVVSIPERCDRTQLQESINTLIARHPMLRSFLTVQEDRLQFSVHEETASFRLLSVPRVTEEQRQNWIDRMKQHYLEDLMAYFVHDVSTNRVELFINHHIADQASMNILKQDLSALLQGKTLLPLTIDYWDYIHYIDANRNRAELEIEQVSRAGFSDVTSDVFDVNEGRPVRYLSFQLKRDTPEEYIAYANYIILGALAAGQSRQQMSGSTIVDLRSFDGLDIKGVVGDVHTTIPLCLERGESFETFNEKFDGWYKQFESGINFNHLLYRDYPRVQDMHRTFEHDLDDNLKVSSSFLGAIREQEIPAMLEELKASHAILQNFSTHKLYASIFYTGKQLIIVPLSQPILSEEFITRLGGVIHHENKSK</sequence>
<feature type="domain" description="Carrier" evidence="2">
    <location>
        <begin position="494"/>
        <end position="569"/>
    </location>
</feature>